<evidence type="ECO:0000313" key="5">
    <source>
        <dbReference type="Proteomes" id="UP000032544"/>
    </source>
</evidence>
<dbReference type="Gene3D" id="3.40.50.620">
    <property type="entry name" value="HUPs"/>
    <property type="match status" value="1"/>
</dbReference>
<dbReference type="InterPro" id="IPR051786">
    <property type="entry name" value="ASN_synthetase/amidase"/>
</dbReference>
<evidence type="ECO:0000256" key="1">
    <source>
        <dbReference type="ARBA" id="ARBA00005187"/>
    </source>
</evidence>
<protein>
    <recommendedName>
        <fullName evidence="2">asparagine synthase (glutamine-hydrolyzing)</fullName>
        <ecNumber evidence="2">6.3.5.4</ecNumber>
    </recommendedName>
</protein>
<dbReference type="InterPro" id="IPR014729">
    <property type="entry name" value="Rossmann-like_a/b/a_fold"/>
</dbReference>
<proteinExistence type="predicted"/>
<dbReference type="InterPro" id="IPR029055">
    <property type="entry name" value="Ntn_hydrolases_N"/>
</dbReference>
<gene>
    <name evidence="4" type="ORF">LH29_17435</name>
</gene>
<keyword evidence="5" id="KW-1185">Reference proteome</keyword>
<dbReference type="SUPFAM" id="SSF56235">
    <property type="entry name" value="N-terminal nucleophile aminohydrolases (Ntn hydrolases)"/>
    <property type="match status" value="1"/>
</dbReference>
<evidence type="ECO:0000256" key="3">
    <source>
        <dbReference type="ARBA" id="ARBA00048741"/>
    </source>
</evidence>
<reference evidence="4 5" key="1">
    <citation type="submission" date="2014-09" db="EMBL/GenBank/DDBJ databases">
        <title>Draft Genome Sequence of Draconibacterium sp. JN14CK-3.</title>
        <authorList>
            <person name="Dong C."/>
            <person name="Lai Q."/>
            <person name="Shao Z."/>
        </authorList>
    </citation>
    <scope>NUCLEOTIDE SEQUENCE [LARGE SCALE GENOMIC DNA]</scope>
    <source>
        <strain evidence="4 5">JN14CK-3</strain>
    </source>
</reference>
<evidence type="ECO:0000313" key="4">
    <source>
        <dbReference type="EMBL" id="KJF43150.1"/>
    </source>
</evidence>
<dbReference type="EC" id="6.3.5.4" evidence="2"/>
<dbReference type="OrthoDB" id="693367at2"/>
<accession>A0A0D8J839</accession>
<name>A0A0D8J839_9BACT</name>
<evidence type="ECO:0000256" key="2">
    <source>
        <dbReference type="ARBA" id="ARBA00012737"/>
    </source>
</evidence>
<comment type="pathway">
    <text evidence="1">Amino-acid biosynthesis; L-asparagine biosynthesis; L-asparagine from L-aspartate (L-Gln route): step 1/1.</text>
</comment>
<organism evidence="4 5">
    <name type="scientific">Draconibacterium sediminis</name>
    <dbReference type="NCBI Taxonomy" id="1544798"/>
    <lineage>
        <taxon>Bacteria</taxon>
        <taxon>Pseudomonadati</taxon>
        <taxon>Bacteroidota</taxon>
        <taxon>Bacteroidia</taxon>
        <taxon>Marinilabiliales</taxon>
        <taxon>Prolixibacteraceae</taxon>
        <taxon>Draconibacterium</taxon>
    </lineage>
</organism>
<dbReference type="PANTHER" id="PTHR43284:SF1">
    <property type="entry name" value="ASPARAGINE SYNTHETASE"/>
    <property type="match status" value="1"/>
</dbReference>
<comment type="catalytic activity">
    <reaction evidence="3">
        <text>L-aspartate + L-glutamine + ATP + H2O = L-asparagine + L-glutamate + AMP + diphosphate + H(+)</text>
        <dbReference type="Rhea" id="RHEA:12228"/>
        <dbReference type="ChEBI" id="CHEBI:15377"/>
        <dbReference type="ChEBI" id="CHEBI:15378"/>
        <dbReference type="ChEBI" id="CHEBI:29985"/>
        <dbReference type="ChEBI" id="CHEBI:29991"/>
        <dbReference type="ChEBI" id="CHEBI:30616"/>
        <dbReference type="ChEBI" id="CHEBI:33019"/>
        <dbReference type="ChEBI" id="CHEBI:58048"/>
        <dbReference type="ChEBI" id="CHEBI:58359"/>
        <dbReference type="ChEBI" id="CHEBI:456215"/>
        <dbReference type="EC" id="6.3.5.4"/>
    </reaction>
</comment>
<dbReference type="STRING" id="1544798.LH29_17435"/>
<dbReference type="Proteomes" id="UP000032544">
    <property type="component" value="Unassembled WGS sequence"/>
</dbReference>
<comment type="caution">
    <text evidence="4">The sequence shown here is derived from an EMBL/GenBank/DDBJ whole genome shotgun (WGS) entry which is preliminary data.</text>
</comment>
<sequence>MLYLKKYSWSIEKDVSVSGFAWLGEDYFCGQDFAEQTQKHASDFGQFKEFVSRLNGQFSIVINNDVETWATCCHTWSFPLFYKIDKDNFYISDQPEQLLQTNADKEIDAFASSYFLQFGVTPFQQTLNATIAQIQPGEIVCFKNKSGNVTSDFVFQLQHKPNAEQTPQDVATHFRKVFEKYFKQIKNKQILLPLTRGYDSRLLACLLAEFGHKNVLCATWGRKNNSEKQTAQKVAEKLGFQYQFIEYNEELIDNFKSDPTFTDYANYSGHWSSMPYLQDYFAVKYLREKKLINEKTVALPGHPGDFLRGAHLNNLILDLTASELGATLIKTLGTSLPANPDFRAALQKYLEENLLIQKSLSPDEAYEIWDLRERQCKFISNSNHVYVYFGVNVLMPLFDKQNLQFFAGIDARNKNREQLYNKTLEDYFFKKHGVDFDLKQISDQKDSKFQNLKTRLIKAAPHHLKTLYYPMNDGIFYHEITGQLRRDIKMKHPLKPHSFNAYIVQWYLHFLTSQSK</sequence>
<dbReference type="SUPFAM" id="SSF52402">
    <property type="entry name" value="Adenine nucleotide alpha hydrolases-like"/>
    <property type="match status" value="1"/>
</dbReference>
<dbReference type="RefSeq" id="WP_045031807.1">
    <property type="nucleotide sequence ID" value="NZ_JRHC01000004.1"/>
</dbReference>
<dbReference type="PANTHER" id="PTHR43284">
    <property type="entry name" value="ASPARAGINE SYNTHETASE (GLUTAMINE-HYDROLYZING)"/>
    <property type="match status" value="1"/>
</dbReference>
<dbReference type="EMBL" id="JRHC01000004">
    <property type="protein sequence ID" value="KJF43150.1"/>
    <property type="molecule type" value="Genomic_DNA"/>
</dbReference>
<dbReference type="AlphaFoldDB" id="A0A0D8J839"/>
<dbReference type="GO" id="GO:0004066">
    <property type="term" value="F:asparagine synthase (glutamine-hydrolyzing) activity"/>
    <property type="evidence" value="ECO:0007669"/>
    <property type="project" value="UniProtKB-EC"/>
</dbReference>
<dbReference type="Gene3D" id="3.60.20.10">
    <property type="entry name" value="Glutamine Phosphoribosylpyrophosphate, subunit 1, domain 1"/>
    <property type="match status" value="1"/>
</dbReference>